<name>A0A4W5KW98_9TELE</name>
<dbReference type="GeneTree" id="ENSGT00940000182575"/>
<evidence type="ECO:0000313" key="2">
    <source>
        <dbReference type="Proteomes" id="UP000314982"/>
    </source>
</evidence>
<dbReference type="STRING" id="62062.ENSHHUP00000016381"/>
<reference evidence="1" key="2">
    <citation type="submission" date="2025-08" db="UniProtKB">
        <authorList>
            <consortium name="Ensembl"/>
        </authorList>
    </citation>
    <scope>IDENTIFICATION</scope>
</reference>
<keyword evidence="2" id="KW-1185">Reference proteome</keyword>
<organism evidence="1 2">
    <name type="scientific">Hucho hucho</name>
    <name type="common">huchen</name>
    <dbReference type="NCBI Taxonomy" id="62062"/>
    <lineage>
        <taxon>Eukaryota</taxon>
        <taxon>Metazoa</taxon>
        <taxon>Chordata</taxon>
        <taxon>Craniata</taxon>
        <taxon>Vertebrata</taxon>
        <taxon>Euteleostomi</taxon>
        <taxon>Actinopterygii</taxon>
        <taxon>Neopterygii</taxon>
        <taxon>Teleostei</taxon>
        <taxon>Protacanthopterygii</taxon>
        <taxon>Salmoniformes</taxon>
        <taxon>Salmonidae</taxon>
        <taxon>Salmoninae</taxon>
        <taxon>Hucho</taxon>
    </lineage>
</organism>
<protein>
    <submittedName>
        <fullName evidence="1">Uncharacterized protein</fullName>
    </submittedName>
</protein>
<sequence length="80" mass="9715">FVYFFYTLNVSRHWTLLKLMAASPEDHIDRRRIRRVRSKSDTPYLAEARVSFNLHKGRFVLTCDTSKLLYTVQYYWHIIC</sequence>
<accession>A0A4W5KW98</accession>
<evidence type="ECO:0000313" key="1">
    <source>
        <dbReference type="Ensembl" id="ENSHHUP00000016381.1"/>
    </source>
</evidence>
<dbReference type="Proteomes" id="UP000314982">
    <property type="component" value="Unassembled WGS sequence"/>
</dbReference>
<dbReference type="AlphaFoldDB" id="A0A4W5KW98"/>
<reference evidence="1" key="3">
    <citation type="submission" date="2025-09" db="UniProtKB">
        <authorList>
            <consortium name="Ensembl"/>
        </authorList>
    </citation>
    <scope>IDENTIFICATION</scope>
</reference>
<proteinExistence type="predicted"/>
<dbReference type="Ensembl" id="ENSHHUT00000016962.1">
    <property type="protein sequence ID" value="ENSHHUP00000016381.1"/>
    <property type="gene ID" value="ENSHHUG00000010192.1"/>
</dbReference>
<reference evidence="2" key="1">
    <citation type="submission" date="2018-06" db="EMBL/GenBank/DDBJ databases">
        <title>Genome assembly of Danube salmon.</title>
        <authorList>
            <person name="Macqueen D.J."/>
            <person name="Gundappa M.K."/>
        </authorList>
    </citation>
    <scope>NUCLEOTIDE SEQUENCE [LARGE SCALE GENOMIC DNA]</scope>
</reference>